<dbReference type="PANTHER" id="PTHR32332">
    <property type="entry name" value="2-NITROPROPANE DIOXYGENASE"/>
    <property type="match status" value="1"/>
</dbReference>
<dbReference type="Pfam" id="PF03060">
    <property type="entry name" value="NMO"/>
    <property type="match status" value="1"/>
</dbReference>
<dbReference type="InterPro" id="IPR013785">
    <property type="entry name" value="Aldolase_TIM"/>
</dbReference>
<keyword evidence="2" id="KW-0288">FMN</keyword>
<dbReference type="GO" id="GO:0018580">
    <property type="term" value="F:nitronate monooxygenase activity"/>
    <property type="evidence" value="ECO:0007669"/>
    <property type="project" value="InterPro"/>
</dbReference>
<organism evidence="4 5">
    <name type="scientific">Mycena venus</name>
    <dbReference type="NCBI Taxonomy" id="2733690"/>
    <lineage>
        <taxon>Eukaryota</taxon>
        <taxon>Fungi</taxon>
        <taxon>Dikarya</taxon>
        <taxon>Basidiomycota</taxon>
        <taxon>Agaricomycotina</taxon>
        <taxon>Agaricomycetes</taxon>
        <taxon>Agaricomycetidae</taxon>
        <taxon>Agaricales</taxon>
        <taxon>Marasmiineae</taxon>
        <taxon>Mycenaceae</taxon>
        <taxon>Mycena</taxon>
    </lineage>
</organism>
<evidence type="ECO:0000256" key="2">
    <source>
        <dbReference type="ARBA" id="ARBA00022643"/>
    </source>
</evidence>
<dbReference type="AlphaFoldDB" id="A0A8H6YD34"/>
<proteinExistence type="predicted"/>
<comment type="caution">
    <text evidence="4">The sequence shown here is derived from an EMBL/GenBank/DDBJ whole genome shotgun (WGS) entry which is preliminary data.</text>
</comment>
<dbReference type="Proteomes" id="UP000620124">
    <property type="component" value="Unassembled WGS sequence"/>
</dbReference>
<dbReference type="OrthoDB" id="2349068at2759"/>
<evidence type="ECO:0000256" key="1">
    <source>
        <dbReference type="ARBA" id="ARBA00022630"/>
    </source>
</evidence>
<dbReference type="InterPro" id="IPR004136">
    <property type="entry name" value="NMO"/>
</dbReference>
<evidence type="ECO:0000313" key="5">
    <source>
        <dbReference type="Proteomes" id="UP000620124"/>
    </source>
</evidence>
<dbReference type="EMBL" id="JACAZI010000007">
    <property type="protein sequence ID" value="KAF7356789.1"/>
    <property type="molecule type" value="Genomic_DNA"/>
</dbReference>
<dbReference type="CDD" id="cd04730">
    <property type="entry name" value="NPD_like"/>
    <property type="match status" value="1"/>
</dbReference>
<dbReference type="PANTHER" id="PTHR32332:SF31">
    <property type="entry name" value="2-NITROPROPANE DIOXYGENASE FAMILY, PUTATIVE (AFU_ORTHOLOGUE AFUA_2G09850)-RELATED"/>
    <property type="match status" value="1"/>
</dbReference>
<accession>A0A8H6YD34</accession>
<evidence type="ECO:0000256" key="3">
    <source>
        <dbReference type="ARBA" id="ARBA00023002"/>
    </source>
</evidence>
<name>A0A8H6YD34_9AGAR</name>
<reference evidence="4" key="1">
    <citation type="submission" date="2020-05" db="EMBL/GenBank/DDBJ databases">
        <title>Mycena genomes resolve the evolution of fungal bioluminescence.</title>
        <authorList>
            <person name="Tsai I.J."/>
        </authorList>
    </citation>
    <scope>NUCLEOTIDE SEQUENCE</scope>
    <source>
        <strain evidence="4">CCC161011</strain>
    </source>
</reference>
<dbReference type="Gene3D" id="3.20.20.70">
    <property type="entry name" value="Aldolase class I"/>
    <property type="match status" value="1"/>
</dbReference>
<gene>
    <name evidence="4" type="ORF">MVEN_01014200</name>
</gene>
<keyword evidence="3" id="KW-0560">Oxidoreductase</keyword>
<keyword evidence="5" id="KW-1185">Reference proteome</keyword>
<protein>
    <submittedName>
        <fullName evidence="4">CBM1 domain-containing protein</fullName>
    </submittedName>
</protein>
<keyword evidence="1" id="KW-0285">Flavoprotein</keyword>
<sequence length="338" mass="36216">MSRSVKLFNTKLTRLLGIRTPLVLPPMAGAAGGELAGQVSSAGGFGFLSAGYGTSPADFKKQLSLARSVLETPGSIHSAKVEFPVGVGYLGWQLEKPKSTLVDLLPIALEHNVQAVWFAFGENLSQWIQFVRDHDRRVGNAKKTLIFVQISTVTEALVAANEWKADCIVAQGVESGGHGAGYALPLMNLLPLILTAMPADCPPVLAAGGLANGGHLASVLTLGAAGAVFGTRFLLAHESQYSDLQRKALVNANSEMSVRSMAWDHARETLGWPAGVDARGLRNSTVEDFENGLDIEALKSKFQEGVKNQDMDRMIIWAGTELHKEAIEHLETATQLYS</sequence>
<evidence type="ECO:0000313" key="4">
    <source>
        <dbReference type="EMBL" id="KAF7356789.1"/>
    </source>
</evidence>
<dbReference type="SUPFAM" id="SSF51412">
    <property type="entry name" value="Inosine monophosphate dehydrogenase (IMPDH)"/>
    <property type="match status" value="1"/>
</dbReference>